<reference evidence="10" key="1">
    <citation type="journal article" date="2021" name="PeerJ">
        <title>Extensive microbial diversity within the chicken gut microbiome revealed by metagenomics and culture.</title>
        <authorList>
            <person name="Gilroy R."/>
            <person name="Ravi A."/>
            <person name="Getino M."/>
            <person name="Pursley I."/>
            <person name="Horton D.L."/>
            <person name="Alikhan N.F."/>
            <person name="Baker D."/>
            <person name="Gharbi K."/>
            <person name="Hall N."/>
            <person name="Watson M."/>
            <person name="Adriaenssens E.M."/>
            <person name="Foster-Nyarko E."/>
            <person name="Jarju S."/>
            <person name="Secka A."/>
            <person name="Antonio M."/>
            <person name="Oren A."/>
            <person name="Chaudhuri R.R."/>
            <person name="La Ragione R."/>
            <person name="Hildebrand F."/>
            <person name="Pallen M.J."/>
        </authorList>
    </citation>
    <scope>NUCLEOTIDE SEQUENCE</scope>
    <source>
        <strain evidence="10">CHK179-7159</strain>
    </source>
</reference>
<keyword evidence="5 7" id="KW-1133">Transmembrane helix</keyword>
<dbReference type="Gene3D" id="1.20.1560.10">
    <property type="entry name" value="ABC transporter type 1, transmembrane domain"/>
    <property type="match status" value="1"/>
</dbReference>
<dbReference type="PROSITE" id="PS00211">
    <property type="entry name" value="ABC_TRANSPORTER_1"/>
    <property type="match status" value="1"/>
</dbReference>
<name>A0A9D2I6A5_9FIRM</name>
<feature type="transmembrane region" description="Helical" evidence="7">
    <location>
        <begin position="177"/>
        <end position="196"/>
    </location>
</feature>
<gene>
    <name evidence="10" type="ORF">H9717_13505</name>
</gene>
<protein>
    <submittedName>
        <fullName evidence="10">ABC transporter ATP-binding protein/permease</fullName>
    </submittedName>
</protein>
<dbReference type="InterPro" id="IPR027417">
    <property type="entry name" value="P-loop_NTPase"/>
</dbReference>
<dbReference type="GO" id="GO:0005886">
    <property type="term" value="C:plasma membrane"/>
    <property type="evidence" value="ECO:0007669"/>
    <property type="project" value="UniProtKB-SubCell"/>
</dbReference>
<keyword evidence="6 7" id="KW-0472">Membrane</keyword>
<feature type="domain" description="ABC transporter" evidence="8">
    <location>
        <begin position="364"/>
        <end position="602"/>
    </location>
</feature>
<comment type="caution">
    <text evidence="10">The sequence shown here is derived from an EMBL/GenBank/DDBJ whole genome shotgun (WGS) entry which is preliminary data.</text>
</comment>
<sequence length="612" mass="69317">MGKWEILDQFYLIRDYCRAGYRKVVLCAAGISLLDGVRPFITTVLLGYLLDAVYEGAPFGRLLRIALTALGLECLCYCMSSILSEIHNQKHDYIYEQQNGLLNKRLLTMDYKYLEDPNTHTMLHTIRNAGTDHGLIGLVLEDWKDFFQALTAIVTAVVIAFPLFTQVNPLREGFLNSWLASLLLFVVIAGLVYFSFRVDIRYGKRIRRSHQKRAADESLLEYYMGIFESSERQKDLRLYGQRRLVQEQTDAASGRVQKEVDAEAALAAKEEIVRRAATALIGLFVYLFAGLRAYLGLITIGSVVTYAAGIVQMSEAMADLMSVIASIRTHAPYCHDYAKFRKLGSRKEEGKKVPEYGPGSRFHVEFDHVSFHYPGSSEEVIHDLSLSFDTGKKMAIVGKNGSGKTTFIKLLCRLYDVTEGCIRVNGVDIREYDYEAYCDLLAVVFQDFRIFAFEVGENIAGSGEMDEARVREALDKAGLAERAKTMEQGLHTFVGKEYDESGVNFSGGERQKMAIARAIYKDAPFVIMDEPTAALDPVSEYEVYAGFDRMVGKKTALYISHRLASCRFCQDILVFDRGKVIQRGSHDELIEKDGMYRELWNAQAQYYRRIDR</sequence>
<dbReference type="Gene3D" id="3.40.50.300">
    <property type="entry name" value="P-loop containing nucleotide triphosphate hydrolases"/>
    <property type="match status" value="1"/>
</dbReference>
<evidence type="ECO:0000313" key="11">
    <source>
        <dbReference type="Proteomes" id="UP000886858"/>
    </source>
</evidence>
<feature type="transmembrane region" description="Helical" evidence="7">
    <location>
        <begin position="62"/>
        <end position="83"/>
    </location>
</feature>
<dbReference type="AlphaFoldDB" id="A0A9D2I6A5"/>
<feature type="transmembrane region" description="Helical" evidence="7">
    <location>
        <begin position="146"/>
        <end position="165"/>
    </location>
</feature>
<keyword evidence="3" id="KW-0547">Nucleotide-binding</keyword>
<evidence type="ECO:0000256" key="3">
    <source>
        <dbReference type="ARBA" id="ARBA00022741"/>
    </source>
</evidence>
<dbReference type="EMBL" id="DWYY01000152">
    <property type="protein sequence ID" value="HJA94101.1"/>
    <property type="molecule type" value="Genomic_DNA"/>
</dbReference>
<dbReference type="GO" id="GO:0034040">
    <property type="term" value="F:ATPase-coupled lipid transmembrane transporter activity"/>
    <property type="evidence" value="ECO:0007669"/>
    <property type="project" value="TreeGrafter"/>
</dbReference>
<keyword evidence="2 7" id="KW-0812">Transmembrane</keyword>
<dbReference type="InterPro" id="IPR003593">
    <property type="entry name" value="AAA+_ATPase"/>
</dbReference>
<dbReference type="SMART" id="SM00382">
    <property type="entry name" value="AAA"/>
    <property type="match status" value="1"/>
</dbReference>
<feature type="transmembrane region" description="Helical" evidence="7">
    <location>
        <begin position="276"/>
        <end position="295"/>
    </location>
</feature>
<comment type="subcellular location">
    <subcellularLocation>
        <location evidence="1">Cell membrane</location>
        <topology evidence="1">Multi-pass membrane protein</topology>
    </subcellularLocation>
</comment>
<evidence type="ECO:0000256" key="2">
    <source>
        <dbReference type="ARBA" id="ARBA00022692"/>
    </source>
</evidence>
<dbReference type="GO" id="GO:0140359">
    <property type="term" value="F:ABC-type transporter activity"/>
    <property type="evidence" value="ECO:0007669"/>
    <property type="project" value="InterPro"/>
</dbReference>
<proteinExistence type="predicted"/>
<dbReference type="InterPro" id="IPR011527">
    <property type="entry name" value="ABC1_TM_dom"/>
</dbReference>
<dbReference type="PROSITE" id="PS50929">
    <property type="entry name" value="ABC_TM1F"/>
    <property type="match status" value="1"/>
</dbReference>
<dbReference type="InterPro" id="IPR003439">
    <property type="entry name" value="ABC_transporter-like_ATP-bd"/>
</dbReference>
<dbReference type="PANTHER" id="PTHR24221">
    <property type="entry name" value="ATP-BINDING CASSETTE SUB-FAMILY B"/>
    <property type="match status" value="1"/>
</dbReference>
<dbReference type="InterPro" id="IPR039421">
    <property type="entry name" value="Type_1_exporter"/>
</dbReference>
<evidence type="ECO:0000313" key="10">
    <source>
        <dbReference type="EMBL" id="HJA94101.1"/>
    </source>
</evidence>
<reference evidence="10" key="2">
    <citation type="submission" date="2021-04" db="EMBL/GenBank/DDBJ databases">
        <authorList>
            <person name="Gilroy R."/>
        </authorList>
    </citation>
    <scope>NUCLEOTIDE SEQUENCE</scope>
    <source>
        <strain evidence="10">CHK179-7159</strain>
    </source>
</reference>
<accession>A0A9D2I6A5</accession>
<evidence type="ECO:0000259" key="8">
    <source>
        <dbReference type="PROSITE" id="PS50893"/>
    </source>
</evidence>
<evidence type="ECO:0000256" key="6">
    <source>
        <dbReference type="ARBA" id="ARBA00023136"/>
    </source>
</evidence>
<dbReference type="GO" id="GO:0016887">
    <property type="term" value="F:ATP hydrolysis activity"/>
    <property type="evidence" value="ECO:0007669"/>
    <property type="project" value="InterPro"/>
</dbReference>
<dbReference type="SUPFAM" id="SSF52540">
    <property type="entry name" value="P-loop containing nucleoside triphosphate hydrolases"/>
    <property type="match status" value="1"/>
</dbReference>
<dbReference type="PANTHER" id="PTHR24221:SF654">
    <property type="entry name" value="ATP-BINDING CASSETTE SUB-FAMILY B MEMBER 6"/>
    <property type="match status" value="1"/>
</dbReference>
<feature type="domain" description="ABC transmembrane type-1" evidence="9">
    <location>
        <begin position="146"/>
        <end position="329"/>
    </location>
</feature>
<dbReference type="InterPro" id="IPR017871">
    <property type="entry name" value="ABC_transporter-like_CS"/>
</dbReference>
<dbReference type="InterPro" id="IPR036640">
    <property type="entry name" value="ABC1_TM_sf"/>
</dbReference>
<evidence type="ECO:0000256" key="5">
    <source>
        <dbReference type="ARBA" id="ARBA00022989"/>
    </source>
</evidence>
<evidence type="ECO:0000256" key="1">
    <source>
        <dbReference type="ARBA" id="ARBA00004651"/>
    </source>
</evidence>
<dbReference type="Pfam" id="PF00005">
    <property type="entry name" value="ABC_tran"/>
    <property type="match status" value="1"/>
</dbReference>
<evidence type="ECO:0000256" key="4">
    <source>
        <dbReference type="ARBA" id="ARBA00022840"/>
    </source>
</evidence>
<dbReference type="GO" id="GO:0005524">
    <property type="term" value="F:ATP binding"/>
    <property type="evidence" value="ECO:0007669"/>
    <property type="project" value="UniProtKB-KW"/>
</dbReference>
<keyword evidence="4 10" id="KW-0067">ATP-binding</keyword>
<dbReference type="SUPFAM" id="SSF90123">
    <property type="entry name" value="ABC transporter transmembrane region"/>
    <property type="match status" value="1"/>
</dbReference>
<organism evidence="10 11">
    <name type="scientific">Candidatus Eisenbergiella merdipullorum</name>
    <dbReference type="NCBI Taxonomy" id="2838553"/>
    <lineage>
        <taxon>Bacteria</taxon>
        <taxon>Bacillati</taxon>
        <taxon>Bacillota</taxon>
        <taxon>Clostridia</taxon>
        <taxon>Lachnospirales</taxon>
        <taxon>Lachnospiraceae</taxon>
        <taxon>Eisenbergiella</taxon>
    </lineage>
</organism>
<feature type="transmembrane region" description="Helical" evidence="7">
    <location>
        <begin position="24"/>
        <end position="50"/>
    </location>
</feature>
<dbReference type="Proteomes" id="UP000886858">
    <property type="component" value="Unassembled WGS sequence"/>
</dbReference>
<dbReference type="PROSITE" id="PS50893">
    <property type="entry name" value="ABC_TRANSPORTER_2"/>
    <property type="match status" value="1"/>
</dbReference>
<evidence type="ECO:0000259" key="9">
    <source>
        <dbReference type="PROSITE" id="PS50929"/>
    </source>
</evidence>
<evidence type="ECO:0000256" key="7">
    <source>
        <dbReference type="SAM" id="Phobius"/>
    </source>
</evidence>